<feature type="transmembrane region" description="Helical" evidence="2">
    <location>
        <begin position="137"/>
        <end position="155"/>
    </location>
</feature>
<feature type="compositionally biased region" description="Pro residues" evidence="1">
    <location>
        <begin position="1"/>
        <end position="18"/>
    </location>
</feature>
<dbReference type="Pfam" id="PF05656">
    <property type="entry name" value="DUF805"/>
    <property type="match status" value="1"/>
</dbReference>
<organism evidence="3 4">
    <name type="scientific">Serinibacter arcticus</name>
    <dbReference type="NCBI Taxonomy" id="1655435"/>
    <lineage>
        <taxon>Bacteria</taxon>
        <taxon>Bacillati</taxon>
        <taxon>Actinomycetota</taxon>
        <taxon>Actinomycetes</taxon>
        <taxon>Micrococcales</taxon>
        <taxon>Beutenbergiaceae</taxon>
        <taxon>Serinibacter</taxon>
    </lineage>
</organism>
<accession>A0A2U1ZZP3</accession>
<gene>
    <name evidence="3" type="ORF">C8046_08005</name>
</gene>
<dbReference type="OrthoDB" id="9812349at2"/>
<keyword evidence="2" id="KW-0812">Transmembrane</keyword>
<evidence type="ECO:0000313" key="4">
    <source>
        <dbReference type="Proteomes" id="UP000245166"/>
    </source>
</evidence>
<keyword evidence="2" id="KW-1133">Transmembrane helix</keyword>
<protein>
    <recommendedName>
        <fullName evidence="5">Integral membrane protein</fullName>
    </recommendedName>
</protein>
<evidence type="ECO:0000313" key="3">
    <source>
        <dbReference type="EMBL" id="PWD52449.1"/>
    </source>
</evidence>
<dbReference type="EMBL" id="PYHR01000002">
    <property type="protein sequence ID" value="PWD52449.1"/>
    <property type="molecule type" value="Genomic_DNA"/>
</dbReference>
<feature type="region of interest" description="Disordered" evidence="1">
    <location>
        <begin position="199"/>
        <end position="232"/>
    </location>
</feature>
<keyword evidence="4" id="KW-1185">Reference proteome</keyword>
<evidence type="ECO:0000256" key="1">
    <source>
        <dbReference type="SAM" id="MobiDB-lite"/>
    </source>
</evidence>
<proteinExistence type="predicted"/>
<dbReference type="GO" id="GO:0005886">
    <property type="term" value="C:plasma membrane"/>
    <property type="evidence" value="ECO:0007669"/>
    <property type="project" value="TreeGrafter"/>
</dbReference>
<comment type="caution">
    <text evidence="3">The sequence shown here is derived from an EMBL/GenBank/DDBJ whole genome shotgun (WGS) entry which is preliminary data.</text>
</comment>
<name>A0A2U1ZZP3_9MICO</name>
<evidence type="ECO:0008006" key="5">
    <source>
        <dbReference type="Google" id="ProtNLM"/>
    </source>
</evidence>
<evidence type="ECO:0000256" key="2">
    <source>
        <dbReference type="SAM" id="Phobius"/>
    </source>
</evidence>
<reference evidence="3 4" key="1">
    <citation type="submission" date="2018-03" db="EMBL/GenBank/DDBJ databases">
        <title>Genome assembly of novel Miniimonas species PCH200.</title>
        <authorList>
            <person name="Thakur V."/>
            <person name="Kumar V."/>
            <person name="Singh D."/>
        </authorList>
    </citation>
    <scope>NUCLEOTIDE SEQUENCE [LARGE SCALE GENOMIC DNA]</scope>
    <source>
        <strain evidence="3 4">PCH200</strain>
    </source>
</reference>
<dbReference type="Proteomes" id="UP000245166">
    <property type="component" value="Unassembled WGS sequence"/>
</dbReference>
<feature type="region of interest" description="Disordered" evidence="1">
    <location>
        <begin position="1"/>
        <end position="23"/>
    </location>
</feature>
<dbReference type="AlphaFoldDB" id="A0A2U1ZZP3"/>
<keyword evidence="2" id="KW-0472">Membrane</keyword>
<dbReference type="PANTHER" id="PTHR34980">
    <property type="entry name" value="INNER MEMBRANE PROTEIN-RELATED-RELATED"/>
    <property type="match status" value="1"/>
</dbReference>
<dbReference type="RefSeq" id="WP_109230832.1">
    <property type="nucleotide sequence ID" value="NZ_PYHR01000002.1"/>
</dbReference>
<feature type="transmembrane region" description="Helical" evidence="2">
    <location>
        <begin position="103"/>
        <end position="125"/>
    </location>
</feature>
<sequence>MAYDLPPPPYQAPTPPPAYSAGPGATDVPLDQPLYGATFRQALSRFFRKYAVFTGRASLSEMWWAYLAQVLGVGVFYVLLIVLSVSLTDPRTGEIPDDRAWPIAIPGLFLLVITLGTFLPMLAVIVRRLHDTGRPGWWYLITFVPLGSIVLLVFLCQNSTVTGFAFDSRNGQPSLAVNPILRGQVGGFAPGGWGGPAGYGAPAFGPPQGGPGYGQPPQDAPTYGQPPQDRPY</sequence>
<dbReference type="PANTHER" id="PTHR34980:SF2">
    <property type="entry name" value="INNER MEMBRANE PROTEIN YHAH-RELATED"/>
    <property type="match status" value="1"/>
</dbReference>
<dbReference type="InterPro" id="IPR008523">
    <property type="entry name" value="DUF805"/>
</dbReference>
<feature type="transmembrane region" description="Helical" evidence="2">
    <location>
        <begin position="63"/>
        <end position="83"/>
    </location>
</feature>